<dbReference type="AlphaFoldDB" id="A0A4Y2GQK3"/>
<keyword evidence="2" id="KW-1185">Reference proteome</keyword>
<name>A0A4Y2GQK3_ARAVE</name>
<sequence>MTLSLKDRVLLVKLFHKNGDCAAVALKKFRALKGLRSGSGPISAFGLKKIIDKFEEEGSFDMVAEGGKQLLRRQWRMWLQHCRKRQQCFGSVQCTGNFPNFRHVYQHGS</sequence>
<organism evidence="1 2">
    <name type="scientific">Araneus ventricosus</name>
    <name type="common">Orbweaver spider</name>
    <name type="synonym">Epeira ventricosa</name>
    <dbReference type="NCBI Taxonomy" id="182803"/>
    <lineage>
        <taxon>Eukaryota</taxon>
        <taxon>Metazoa</taxon>
        <taxon>Ecdysozoa</taxon>
        <taxon>Arthropoda</taxon>
        <taxon>Chelicerata</taxon>
        <taxon>Arachnida</taxon>
        <taxon>Araneae</taxon>
        <taxon>Araneomorphae</taxon>
        <taxon>Entelegynae</taxon>
        <taxon>Araneoidea</taxon>
        <taxon>Araneidae</taxon>
        <taxon>Araneus</taxon>
    </lineage>
</organism>
<accession>A0A4Y2GQK3</accession>
<evidence type="ECO:0000313" key="2">
    <source>
        <dbReference type="Proteomes" id="UP000499080"/>
    </source>
</evidence>
<dbReference type="OrthoDB" id="9979538at2759"/>
<gene>
    <name evidence="1" type="ORF">AVEN_45152_1</name>
</gene>
<dbReference type="Proteomes" id="UP000499080">
    <property type="component" value="Unassembled WGS sequence"/>
</dbReference>
<evidence type="ECO:0008006" key="3">
    <source>
        <dbReference type="Google" id="ProtNLM"/>
    </source>
</evidence>
<proteinExistence type="predicted"/>
<comment type="caution">
    <text evidence="1">The sequence shown here is derived from an EMBL/GenBank/DDBJ whole genome shotgun (WGS) entry which is preliminary data.</text>
</comment>
<evidence type="ECO:0000313" key="1">
    <source>
        <dbReference type="EMBL" id="GBM56010.1"/>
    </source>
</evidence>
<dbReference type="EMBL" id="BGPR01001523">
    <property type="protein sequence ID" value="GBM56010.1"/>
    <property type="molecule type" value="Genomic_DNA"/>
</dbReference>
<reference evidence="1 2" key="1">
    <citation type="journal article" date="2019" name="Sci. Rep.">
        <title>Orb-weaving spider Araneus ventricosus genome elucidates the spidroin gene catalogue.</title>
        <authorList>
            <person name="Kono N."/>
            <person name="Nakamura H."/>
            <person name="Ohtoshi R."/>
            <person name="Moran D.A.P."/>
            <person name="Shinohara A."/>
            <person name="Yoshida Y."/>
            <person name="Fujiwara M."/>
            <person name="Mori M."/>
            <person name="Tomita M."/>
            <person name="Arakawa K."/>
        </authorList>
    </citation>
    <scope>NUCLEOTIDE SEQUENCE [LARGE SCALE GENOMIC DNA]</scope>
</reference>
<protein>
    <recommendedName>
        <fullName evidence="3">DUF4817 domain-containing protein</fullName>
    </recommendedName>
</protein>